<name>A0A6A4C411_9STRA</name>
<keyword evidence="1" id="KW-0863">Zinc-finger</keyword>
<gene>
    <name evidence="4" type="ORF">PR003_g27148</name>
</gene>
<evidence type="ECO:0000256" key="1">
    <source>
        <dbReference type="PROSITE-ProRule" id="PRU00047"/>
    </source>
</evidence>
<dbReference type="Pfam" id="PF22936">
    <property type="entry name" value="Pol_BBD"/>
    <property type="match status" value="1"/>
</dbReference>
<proteinExistence type="predicted"/>
<feature type="region of interest" description="Disordered" evidence="2">
    <location>
        <begin position="147"/>
        <end position="176"/>
    </location>
</feature>
<reference evidence="4 5" key="1">
    <citation type="submission" date="2018-08" db="EMBL/GenBank/DDBJ databases">
        <title>Genomic investigation of the strawberry pathogen Phytophthora fragariae indicates pathogenicity is determined by transcriptional variation in three key races.</title>
        <authorList>
            <person name="Adams T.M."/>
            <person name="Armitage A.D."/>
            <person name="Sobczyk M.K."/>
            <person name="Bates H.J."/>
            <person name="Dunwell J.M."/>
            <person name="Nellist C.F."/>
            <person name="Harrison R.J."/>
        </authorList>
    </citation>
    <scope>NUCLEOTIDE SEQUENCE [LARGE SCALE GENOMIC DNA]</scope>
    <source>
        <strain evidence="4 5">SCRP333</strain>
    </source>
</reference>
<comment type="caution">
    <text evidence="4">The sequence shown here is derived from an EMBL/GenBank/DDBJ whole genome shotgun (WGS) entry which is preliminary data.</text>
</comment>
<dbReference type="GO" id="GO:0003676">
    <property type="term" value="F:nucleic acid binding"/>
    <property type="evidence" value="ECO:0007669"/>
    <property type="project" value="InterPro"/>
</dbReference>
<evidence type="ECO:0000313" key="5">
    <source>
        <dbReference type="Proteomes" id="UP000434957"/>
    </source>
</evidence>
<evidence type="ECO:0000313" key="4">
    <source>
        <dbReference type="EMBL" id="KAE9283350.1"/>
    </source>
</evidence>
<dbReference type="InterPro" id="IPR001878">
    <property type="entry name" value="Znf_CCHC"/>
</dbReference>
<keyword evidence="1" id="KW-0862">Zinc</keyword>
<dbReference type="AlphaFoldDB" id="A0A6A4C411"/>
<protein>
    <recommendedName>
        <fullName evidence="3">CCHC-type domain-containing protein</fullName>
    </recommendedName>
</protein>
<dbReference type="EMBL" id="QXFT01003703">
    <property type="protein sequence ID" value="KAE9283350.1"/>
    <property type="molecule type" value="Genomic_DNA"/>
</dbReference>
<keyword evidence="5" id="KW-1185">Reference proteome</keyword>
<dbReference type="SMART" id="SM00343">
    <property type="entry name" value="ZnF_C2HC"/>
    <property type="match status" value="1"/>
</dbReference>
<evidence type="ECO:0000256" key="2">
    <source>
        <dbReference type="SAM" id="MobiDB-lite"/>
    </source>
</evidence>
<dbReference type="InterPro" id="IPR054722">
    <property type="entry name" value="PolX-like_BBD"/>
</dbReference>
<dbReference type="InterPro" id="IPR036875">
    <property type="entry name" value="Znf_CCHC_sf"/>
</dbReference>
<feature type="domain" description="CCHC-type" evidence="3">
    <location>
        <begin position="187"/>
        <end position="201"/>
    </location>
</feature>
<dbReference type="Pfam" id="PF00098">
    <property type="entry name" value="zf-CCHC"/>
    <property type="match status" value="1"/>
</dbReference>
<evidence type="ECO:0000259" key="3">
    <source>
        <dbReference type="PROSITE" id="PS50158"/>
    </source>
</evidence>
<organism evidence="4 5">
    <name type="scientific">Phytophthora rubi</name>
    <dbReference type="NCBI Taxonomy" id="129364"/>
    <lineage>
        <taxon>Eukaryota</taxon>
        <taxon>Sar</taxon>
        <taxon>Stramenopiles</taxon>
        <taxon>Oomycota</taxon>
        <taxon>Peronosporomycetes</taxon>
        <taxon>Peronosporales</taxon>
        <taxon>Peronosporaceae</taxon>
        <taxon>Phytophthora</taxon>
    </lineage>
</organism>
<accession>A0A6A4C411</accession>
<keyword evidence="1" id="KW-0479">Metal-binding</keyword>
<feature type="compositionally biased region" description="Gly residues" evidence="2">
    <location>
        <begin position="162"/>
        <end position="174"/>
    </location>
</feature>
<sequence length="305" mass="33431">MSGGDWSEEFRILALNGKLDGTALVYFERMVPLWTAESPTLEHVMNRMLVPYMTTITASKGLQLMTSEKSKSRTWAEHYQYLTYVAERSGCSDLHVLQSLCKSAPPYLQSAMLTRLNSQRVDYLQQATELVAFAIEFEANMFKQEIGRGQGGRGNRGRGGRFHGGGRGDQGGRGSVARVDGTETRSCYNCGEVGHLARDCPGKENSGAKTSTRVTLAVGTGTNADSCTWILDSGSSVHLVKNEKLLRNAVDCNEQYRAANGDLIHVVKKGTVVLRTIVDSNEVIVDLSDVYYGDDLPDNIISYGI</sequence>
<dbReference type="PROSITE" id="PS50158">
    <property type="entry name" value="ZF_CCHC"/>
    <property type="match status" value="1"/>
</dbReference>
<dbReference type="GO" id="GO:0008270">
    <property type="term" value="F:zinc ion binding"/>
    <property type="evidence" value="ECO:0007669"/>
    <property type="project" value="UniProtKB-KW"/>
</dbReference>
<dbReference type="Proteomes" id="UP000434957">
    <property type="component" value="Unassembled WGS sequence"/>
</dbReference>
<dbReference type="Gene3D" id="4.10.60.10">
    <property type="entry name" value="Zinc finger, CCHC-type"/>
    <property type="match status" value="1"/>
</dbReference>
<dbReference type="SUPFAM" id="SSF57756">
    <property type="entry name" value="Retrovirus zinc finger-like domains"/>
    <property type="match status" value="1"/>
</dbReference>